<comment type="caution">
    <text evidence="2">The sequence shown here is derived from an EMBL/GenBank/DDBJ whole genome shotgun (WGS) entry which is preliminary data.</text>
</comment>
<protein>
    <submittedName>
        <fullName evidence="2">Uncharacterized protein</fullName>
    </submittedName>
</protein>
<proteinExistence type="predicted"/>
<accession>A0AAW2EV78</accession>
<sequence length="88" mass="10224">MSSVVKNTEVEAVTHTRFDNERDTRAGCRPDRNSTGCSNNESLNQCKIIYQILSSARTTIFNRRYRAFVRRTVSFRLLSRHFDDRGPP</sequence>
<feature type="region of interest" description="Disordered" evidence="1">
    <location>
        <begin position="15"/>
        <end position="37"/>
    </location>
</feature>
<name>A0AAW2EV78_9HYME</name>
<dbReference type="Proteomes" id="UP001430953">
    <property type="component" value="Unassembled WGS sequence"/>
</dbReference>
<dbReference type="EMBL" id="JADYXP020000017">
    <property type="protein sequence ID" value="KAL0106765.1"/>
    <property type="molecule type" value="Genomic_DNA"/>
</dbReference>
<feature type="compositionally biased region" description="Basic and acidic residues" evidence="1">
    <location>
        <begin position="15"/>
        <end position="32"/>
    </location>
</feature>
<evidence type="ECO:0000313" key="2">
    <source>
        <dbReference type="EMBL" id="KAL0106765.1"/>
    </source>
</evidence>
<dbReference type="AlphaFoldDB" id="A0AAW2EV78"/>
<evidence type="ECO:0000256" key="1">
    <source>
        <dbReference type="SAM" id="MobiDB-lite"/>
    </source>
</evidence>
<gene>
    <name evidence="2" type="ORF">PUN28_015367</name>
</gene>
<keyword evidence="3" id="KW-1185">Reference proteome</keyword>
<evidence type="ECO:0000313" key="3">
    <source>
        <dbReference type="Proteomes" id="UP001430953"/>
    </source>
</evidence>
<organism evidence="2 3">
    <name type="scientific">Cardiocondyla obscurior</name>
    <dbReference type="NCBI Taxonomy" id="286306"/>
    <lineage>
        <taxon>Eukaryota</taxon>
        <taxon>Metazoa</taxon>
        <taxon>Ecdysozoa</taxon>
        <taxon>Arthropoda</taxon>
        <taxon>Hexapoda</taxon>
        <taxon>Insecta</taxon>
        <taxon>Pterygota</taxon>
        <taxon>Neoptera</taxon>
        <taxon>Endopterygota</taxon>
        <taxon>Hymenoptera</taxon>
        <taxon>Apocrita</taxon>
        <taxon>Aculeata</taxon>
        <taxon>Formicoidea</taxon>
        <taxon>Formicidae</taxon>
        <taxon>Myrmicinae</taxon>
        <taxon>Cardiocondyla</taxon>
    </lineage>
</organism>
<reference evidence="2 3" key="1">
    <citation type="submission" date="2023-03" db="EMBL/GenBank/DDBJ databases">
        <title>High recombination rates correlate with genetic variation in Cardiocondyla obscurior ants.</title>
        <authorList>
            <person name="Errbii M."/>
        </authorList>
    </citation>
    <scope>NUCLEOTIDE SEQUENCE [LARGE SCALE GENOMIC DNA]</scope>
    <source>
        <strain evidence="2">Alpha-2009</strain>
        <tissue evidence="2">Whole body</tissue>
    </source>
</reference>